<dbReference type="Proteomes" id="UP000009168">
    <property type="component" value="Unassembled WGS sequence"/>
</dbReference>
<dbReference type="GeneID" id="7832883"/>
<dbReference type="InParanoid" id="Q23DP5"/>
<organism evidence="1 2">
    <name type="scientific">Tetrahymena thermophila (strain SB210)</name>
    <dbReference type="NCBI Taxonomy" id="312017"/>
    <lineage>
        <taxon>Eukaryota</taxon>
        <taxon>Sar</taxon>
        <taxon>Alveolata</taxon>
        <taxon>Ciliophora</taxon>
        <taxon>Intramacronucleata</taxon>
        <taxon>Oligohymenophorea</taxon>
        <taxon>Hymenostomatida</taxon>
        <taxon>Tetrahymenina</taxon>
        <taxon>Tetrahymenidae</taxon>
        <taxon>Tetrahymena</taxon>
    </lineage>
</organism>
<protein>
    <submittedName>
        <fullName evidence="1">Cyclic nucleotide-binding domain protein</fullName>
    </submittedName>
</protein>
<dbReference type="AlphaFoldDB" id="Q23DP5"/>
<keyword evidence="2" id="KW-1185">Reference proteome</keyword>
<name>Q23DP5_TETTS</name>
<accession>Q23DP5</accession>
<gene>
    <name evidence="1" type="ORF">TTHERM_00046460</name>
</gene>
<proteinExistence type="predicted"/>
<reference evidence="2" key="1">
    <citation type="journal article" date="2006" name="PLoS Biol.">
        <title>Macronuclear genome sequence of the ciliate Tetrahymena thermophila, a model eukaryote.</title>
        <authorList>
            <person name="Eisen J.A."/>
            <person name="Coyne R.S."/>
            <person name="Wu M."/>
            <person name="Wu D."/>
            <person name="Thiagarajan M."/>
            <person name="Wortman J.R."/>
            <person name="Badger J.H."/>
            <person name="Ren Q."/>
            <person name="Amedeo P."/>
            <person name="Jones K.M."/>
            <person name="Tallon L.J."/>
            <person name="Delcher A.L."/>
            <person name="Salzberg S.L."/>
            <person name="Silva J.C."/>
            <person name="Haas B.J."/>
            <person name="Majoros W.H."/>
            <person name="Farzad M."/>
            <person name="Carlton J.M."/>
            <person name="Smith R.K. Jr."/>
            <person name="Garg J."/>
            <person name="Pearlman R.E."/>
            <person name="Karrer K.M."/>
            <person name="Sun L."/>
            <person name="Manning G."/>
            <person name="Elde N.C."/>
            <person name="Turkewitz A.P."/>
            <person name="Asai D.J."/>
            <person name="Wilkes D.E."/>
            <person name="Wang Y."/>
            <person name="Cai H."/>
            <person name="Collins K."/>
            <person name="Stewart B.A."/>
            <person name="Lee S.R."/>
            <person name="Wilamowska K."/>
            <person name="Weinberg Z."/>
            <person name="Ruzzo W.L."/>
            <person name="Wloga D."/>
            <person name="Gaertig J."/>
            <person name="Frankel J."/>
            <person name="Tsao C.-C."/>
            <person name="Gorovsky M.A."/>
            <person name="Keeling P.J."/>
            <person name="Waller R.F."/>
            <person name="Patron N.J."/>
            <person name="Cherry J.M."/>
            <person name="Stover N.A."/>
            <person name="Krieger C.J."/>
            <person name="del Toro C."/>
            <person name="Ryder H.F."/>
            <person name="Williamson S.C."/>
            <person name="Barbeau R.A."/>
            <person name="Hamilton E.P."/>
            <person name="Orias E."/>
        </authorList>
    </citation>
    <scope>NUCLEOTIDE SEQUENCE [LARGE SCALE GENOMIC DNA]</scope>
    <source>
        <strain evidence="2">SB210</strain>
    </source>
</reference>
<dbReference type="HOGENOM" id="CLU_259092_0_0_1"/>
<evidence type="ECO:0000313" key="2">
    <source>
        <dbReference type="Proteomes" id="UP000009168"/>
    </source>
</evidence>
<dbReference type="eggNOG" id="KOG2378">
    <property type="taxonomic scope" value="Eukaryota"/>
</dbReference>
<dbReference type="RefSeq" id="XP_001014641.2">
    <property type="nucleotide sequence ID" value="XM_001014641.2"/>
</dbReference>
<dbReference type="EMBL" id="GG662712">
    <property type="protein sequence ID" value="EAR94397.2"/>
    <property type="molecule type" value="Genomic_DNA"/>
</dbReference>
<evidence type="ECO:0000313" key="1">
    <source>
        <dbReference type="EMBL" id="EAR94397.2"/>
    </source>
</evidence>
<dbReference type="KEGG" id="tet:TTHERM_00046460"/>
<sequence>MTIKIQFKIKKTIKNNLIKCIPQAPKIDQVFLQNCQTEENSSRNNTQKQKRRQRQSKIQFIYPEQEDQNEPTNEKINLRSQLINSNDVEIIEKQLQKKMQICQEQEKKITSHLKNYKIDESNLPVSIEENQAISDSLMRLLKTKFGKNQQKITTTDWRYNSSLIFTQENDMSYSPENKKQQQILAARQRKDIIALKQKINIKQSAASSQLSSPTESRKRFSSSINYDDKAIQTSKDQEIQNILHQIKEYNQKKFVNQIQQGDEIEVDKNSLLTKNFNKYNFKELKNQTQFSDLNISQQNDYLCGDNSIYFDQNQSVQRPQTTQNKIKQIIPNKTCNIEWSISNHLKKQKQQEKQATLLEQDSIKKTYQINDDDKEQSMLESDERLPSKSFELKNKLSKVEICSQEKQSKFQIVNNDQANQEQSKYQNRTLQNNSDSDFQANQTVINNKKFMPYQTRRQTKFYQPFQSPTRPRRIVNIKVNFQGSSLKQKLNQSIQEQAKQSSQTNKQFIEQTSLNEKQSFQKDFSQQIKITSIKSLEKPHQLSQVELWDSRCYNSNKEFNQTFYQYNSPLQHQKILNKLTSNNQSI</sequence>